<dbReference type="EMBL" id="FNTY01000002">
    <property type="protein sequence ID" value="SEE80644.1"/>
    <property type="molecule type" value="Genomic_DNA"/>
</dbReference>
<reference evidence="1 2" key="1">
    <citation type="submission" date="2016-10" db="EMBL/GenBank/DDBJ databases">
        <authorList>
            <person name="de Groot N.N."/>
        </authorList>
    </citation>
    <scope>NUCLEOTIDE SEQUENCE [LARGE SCALE GENOMIC DNA]</scope>
    <source>
        <strain evidence="1 2">BS3662</strain>
    </source>
</reference>
<gene>
    <name evidence="1" type="ORF">SAMN04490194_4212</name>
</gene>
<evidence type="ECO:0000313" key="1">
    <source>
        <dbReference type="EMBL" id="SEE80644.1"/>
    </source>
</evidence>
<proteinExistence type="predicted"/>
<dbReference type="Proteomes" id="UP000198985">
    <property type="component" value="Unassembled WGS sequence"/>
</dbReference>
<evidence type="ECO:0000313" key="2">
    <source>
        <dbReference type="Proteomes" id="UP000198985"/>
    </source>
</evidence>
<accession>A0A1H5LUH7</accession>
<name>A0A1H5LUH7_9PSED</name>
<sequence length="78" mass="8167">MPAMVVNGNAFLREQRGACEAIASKPAPTECAELKYISVLAPIPDGKALKTSLFPSTHDTVGAGLPAMVVNENVLSQE</sequence>
<dbReference type="AlphaFoldDB" id="A0A1H5LUH7"/>
<organism evidence="1 2">
    <name type="scientific">Pseudomonas migulae</name>
    <dbReference type="NCBI Taxonomy" id="78543"/>
    <lineage>
        <taxon>Bacteria</taxon>
        <taxon>Pseudomonadati</taxon>
        <taxon>Pseudomonadota</taxon>
        <taxon>Gammaproteobacteria</taxon>
        <taxon>Pseudomonadales</taxon>
        <taxon>Pseudomonadaceae</taxon>
        <taxon>Pseudomonas</taxon>
    </lineage>
</organism>
<protein>
    <submittedName>
        <fullName evidence="1">Uncharacterized protein</fullName>
    </submittedName>
</protein>